<dbReference type="SUPFAM" id="SSF56219">
    <property type="entry name" value="DNase I-like"/>
    <property type="match status" value="1"/>
</dbReference>
<dbReference type="AlphaFoldDB" id="A0AAJ1UF73"/>
<dbReference type="InterPro" id="IPR036691">
    <property type="entry name" value="Endo/exonu/phosph_ase_sf"/>
</dbReference>
<evidence type="ECO:0000313" key="2">
    <source>
        <dbReference type="EMBL" id="MDQ2094832.1"/>
    </source>
</evidence>
<dbReference type="EMBL" id="JANFFA010000003">
    <property type="protein sequence ID" value="MDQ2094832.1"/>
    <property type="molecule type" value="Genomic_DNA"/>
</dbReference>
<name>A0AAJ1UF73_9RHOB</name>
<sequence length="303" mass="33647">MSRTANFGAGRSQGLLRAHLHIFFAAANVSSKKKVQAMEIMCLNAWGGKLHEALLPYLARMAPDILCLQEVIHSPASQKDWLTYRDGDHILPQRANLFLDVSAALPEHVAIFCPAAQGVLWDGDTSIPSQWGLATFVHRSFPIIGQVQGFVHKDFSPVGYGDHPRSRSAHGVRLWDYGTNRAVSITHMHGLRDLNGKMDTPEREKQARKLLDLSRSLAEPDDLTMICGDFNVEPDSKTLSILSSTGLTELVTGRGFESTRNTQYKKSGRFADYMLINQEEAAKSFDVIHDPEVSDHCPLVLKV</sequence>
<dbReference type="Gene3D" id="3.60.10.10">
    <property type="entry name" value="Endonuclease/exonuclease/phosphatase"/>
    <property type="match status" value="1"/>
</dbReference>
<gene>
    <name evidence="2" type="ORF">NOI20_11975</name>
</gene>
<keyword evidence="3" id="KW-1185">Reference proteome</keyword>
<dbReference type="InterPro" id="IPR005135">
    <property type="entry name" value="Endo/exonuclease/phosphatase"/>
</dbReference>
<keyword evidence="2" id="KW-0255">Endonuclease</keyword>
<dbReference type="GO" id="GO:0004519">
    <property type="term" value="F:endonuclease activity"/>
    <property type="evidence" value="ECO:0007669"/>
    <property type="project" value="UniProtKB-KW"/>
</dbReference>
<protein>
    <submittedName>
        <fullName evidence="2">Endonuclease/exonuclease/phosphatase family protein</fullName>
    </submittedName>
</protein>
<dbReference type="Pfam" id="PF03372">
    <property type="entry name" value="Exo_endo_phos"/>
    <property type="match status" value="1"/>
</dbReference>
<keyword evidence="2" id="KW-0540">Nuclease</keyword>
<comment type="caution">
    <text evidence="2">The sequence shown here is derived from an EMBL/GenBank/DDBJ whole genome shotgun (WGS) entry which is preliminary data.</text>
</comment>
<keyword evidence="2" id="KW-0378">Hydrolase</keyword>
<accession>A0AAJ1UF73</accession>
<proteinExistence type="predicted"/>
<organism evidence="2 3">
    <name type="scientific">Rhodalgimonas zhirmunskyi</name>
    <dbReference type="NCBI Taxonomy" id="2964767"/>
    <lineage>
        <taxon>Bacteria</taxon>
        <taxon>Pseudomonadati</taxon>
        <taxon>Pseudomonadota</taxon>
        <taxon>Alphaproteobacteria</taxon>
        <taxon>Rhodobacterales</taxon>
        <taxon>Roseobacteraceae</taxon>
        <taxon>Rhodalgimonas</taxon>
    </lineage>
</organism>
<dbReference type="RefSeq" id="WP_317626442.1">
    <property type="nucleotide sequence ID" value="NZ_JANFFA010000003.1"/>
</dbReference>
<feature type="domain" description="Endonuclease/exonuclease/phosphatase" evidence="1">
    <location>
        <begin position="43"/>
        <end position="296"/>
    </location>
</feature>
<dbReference type="Proteomes" id="UP001227162">
    <property type="component" value="Unassembled WGS sequence"/>
</dbReference>
<evidence type="ECO:0000313" key="3">
    <source>
        <dbReference type="Proteomes" id="UP001227162"/>
    </source>
</evidence>
<reference evidence="2" key="1">
    <citation type="submission" date="2022-07" db="EMBL/GenBank/DDBJ databases">
        <authorList>
            <person name="Otstavnykh N."/>
            <person name="Isaeva M."/>
            <person name="Bystritskaya E."/>
        </authorList>
    </citation>
    <scope>NUCLEOTIDE SEQUENCE</scope>
    <source>
        <strain evidence="2">10Alg 79</strain>
    </source>
</reference>
<reference evidence="2" key="2">
    <citation type="submission" date="2023-04" db="EMBL/GenBank/DDBJ databases">
        <title>'Rhodoalgimonas zhirmunskyi' gen. nov., isolated from a red alga.</title>
        <authorList>
            <person name="Nedashkovskaya O.I."/>
            <person name="Otstavnykh N.Y."/>
            <person name="Bystritskaya E.P."/>
            <person name="Balabanova L.A."/>
            <person name="Isaeva M.P."/>
        </authorList>
    </citation>
    <scope>NUCLEOTIDE SEQUENCE</scope>
    <source>
        <strain evidence="2">10Alg 79</strain>
    </source>
</reference>
<evidence type="ECO:0000259" key="1">
    <source>
        <dbReference type="Pfam" id="PF03372"/>
    </source>
</evidence>